<dbReference type="AlphaFoldDB" id="A0AAV3YSG0"/>
<accession>A0AAV3YSG0</accession>
<dbReference type="EMBL" id="BLXT01001480">
    <property type="protein sequence ID" value="GFN85876.1"/>
    <property type="molecule type" value="Genomic_DNA"/>
</dbReference>
<keyword evidence="3" id="KW-1185">Reference proteome</keyword>
<evidence type="ECO:0000256" key="1">
    <source>
        <dbReference type="SAM" id="SignalP"/>
    </source>
</evidence>
<evidence type="ECO:0000313" key="3">
    <source>
        <dbReference type="Proteomes" id="UP000735302"/>
    </source>
</evidence>
<feature type="chain" id="PRO_5043977311" evidence="1">
    <location>
        <begin position="22"/>
        <end position="166"/>
    </location>
</feature>
<gene>
    <name evidence="2" type="ORF">PoB_001238200</name>
</gene>
<sequence>MQHYRNGNLVATRLFLLAVTSFELRRHYSSHDGNIYVHLGSSLTKFTARDHVAVSCTGEIPPGGMLCLLLAMQHQRLNLGCWKPDSPSQRLHNFKRENSYIADRATGLCHRESTLKADVQVNLKYNASTLKCCRMNFKDGWGKVRPKKCSKSTDELKISCTFSTLK</sequence>
<feature type="signal peptide" evidence="1">
    <location>
        <begin position="1"/>
        <end position="21"/>
    </location>
</feature>
<proteinExistence type="predicted"/>
<keyword evidence="1" id="KW-0732">Signal</keyword>
<evidence type="ECO:0000313" key="2">
    <source>
        <dbReference type="EMBL" id="GFN85876.1"/>
    </source>
</evidence>
<protein>
    <submittedName>
        <fullName evidence="2">Uncharacterized protein</fullName>
    </submittedName>
</protein>
<reference evidence="2 3" key="1">
    <citation type="journal article" date="2021" name="Elife">
        <title>Chloroplast acquisition without the gene transfer in kleptoplastic sea slugs, Plakobranchus ocellatus.</title>
        <authorList>
            <person name="Maeda T."/>
            <person name="Takahashi S."/>
            <person name="Yoshida T."/>
            <person name="Shimamura S."/>
            <person name="Takaki Y."/>
            <person name="Nagai Y."/>
            <person name="Toyoda A."/>
            <person name="Suzuki Y."/>
            <person name="Arimoto A."/>
            <person name="Ishii H."/>
            <person name="Satoh N."/>
            <person name="Nishiyama T."/>
            <person name="Hasebe M."/>
            <person name="Maruyama T."/>
            <person name="Minagawa J."/>
            <person name="Obokata J."/>
            <person name="Shigenobu S."/>
        </authorList>
    </citation>
    <scope>NUCLEOTIDE SEQUENCE [LARGE SCALE GENOMIC DNA]</scope>
</reference>
<name>A0AAV3YSG0_9GAST</name>
<organism evidence="2 3">
    <name type="scientific">Plakobranchus ocellatus</name>
    <dbReference type="NCBI Taxonomy" id="259542"/>
    <lineage>
        <taxon>Eukaryota</taxon>
        <taxon>Metazoa</taxon>
        <taxon>Spiralia</taxon>
        <taxon>Lophotrochozoa</taxon>
        <taxon>Mollusca</taxon>
        <taxon>Gastropoda</taxon>
        <taxon>Heterobranchia</taxon>
        <taxon>Euthyneura</taxon>
        <taxon>Panpulmonata</taxon>
        <taxon>Sacoglossa</taxon>
        <taxon>Placobranchoidea</taxon>
        <taxon>Plakobranchidae</taxon>
        <taxon>Plakobranchus</taxon>
    </lineage>
</organism>
<dbReference type="Proteomes" id="UP000735302">
    <property type="component" value="Unassembled WGS sequence"/>
</dbReference>
<comment type="caution">
    <text evidence="2">The sequence shown here is derived from an EMBL/GenBank/DDBJ whole genome shotgun (WGS) entry which is preliminary data.</text>
</comment>